<name>A0A0M0I0E8_9VIBR</name>
<dbReference type="STRING" id="171383.AKJ31_11745"/>
<accession>A0A0M0I0E8</accession>
<dbReference type="OrthoDB" id="6399467at2"/>
<dbReference type="Proteomes" id="UP000037530">
    <property type="component" value="Unassembled WGS sequence"/>
</dbReference>
<sequence>MNRKIIFVLVALCIFVTLFYLQGILLSGAESEPEEKAKEETVPVLEMVRDRNKAELVDAHDYKVVDVLKSEYMRENYDSQKDIEIGEGARYRESIKAKRKVKASTISNISDDDYMVLSLNQDEVPYYYEEENNQFLNALPLKPGNLISFLSTTSTKPDTDYSNRRGELVSRVIINDAKVLKVVKDDASEEKASYALIIALSVSDILKLEMARKLGDVQIIHSGLVSGNLTFKSSDILGTKHTIRELRGNDSQ</sequence>
<keyword evidence="2" id="KW-1185">Reference proteome</keyword>
<evidence type="ECO:0008006" key="3">
    <source>
        <dbReference type="Google" id="ProtNLM"/>
    </source>
</evidence>
<comment type="caution">
    <text evidence="1">The sequence shown here is derived from an EMBL/GenBank/DDBJ whole genome shotgun (WGS) entry which is preliminary data.</text>
</comment>
<reference evidence="2" key="1">
    <citation type="submission" date="2015-08" db="EMBL/GenBank/DDBJ databases">
        <title>Vibrio galatheae sp. nov., a novel member of the Vibrionaceae family isolated from the Solomon Islands.</title>
        <authorList>
            <person name="Giubergia S."/>
            <person name="Machado H."/>
            <person name="Mateiu R.V."/>
            <person name="Gram L."/>
        </authorList>
    </citation>
    <scope>NUCLEOTIDE SEQUENCE [LARGE SCALE GENOMIC DNA]</scope>
    <source>
        <strain evidence="2">DSM 19134</strain>
    </source>
</reference>
<evidence type="ECO:0000313" key="2">
    <source>
        <dbReference type="Proteomes" id="UP000037530"/>
    </source>
</evidence>
<gene>
    <name evidence="1" type="ORF">AKJ31_11745</name>
</gene>
<dbReference type="AlphaFoldDB" id="A0A0M0I0E8"/>
<dbReference type="PATRIC" id="fig|171383.3.peg.2400"/>
<evidence type="ECO:0000313" key="1">
    <source>
        <dbReference type="EMBL" id="KOO07552.1"/>
    </source>
</evidence>
<dbReference type="EMBL" id="LHPI01000009">
    <property type="protein sequence ID" value="KOO07552.1"/>
    <property type="molecule type" value="Genomic_DNA"/>
</dbReference>
<dbReference type="RefSeq" id="WP_072161317.1">
    <property type="nucleotide sequence ID" value="NZ_DAIPHI010000157.1"/>
</dbReference>
<proteinExistence type="predicted"/>
<protein>
    <recommendedName>
        <fullName evidence="3">Pilus assembly protein CpaB</fullName>
    </recommendedName>
</protein>
<organism evidence="1 2">
    <name type="scientific">Vibrio hepatarius</name>
    <dbReference type="NCBI Taxonomy" id="171383"/>
    <lineage>
        <taxon>Bacteria</taxon>
        <taxon>Pseudomonadati</taxon>
        <taxon>Pseudomonadota</taxon>
        <taxon>Gammaproteobacteria</taxon>
        <taxon>Vibrionales</taxon>
        <taxon>Vibrionaceae</taxon>
        <taxon>Vibrio</taxon>
        <taxon>Vibrio oreintalis group</taxon>
    </lineage>
</organism>